<feature type="region of interest" description="Disordered" evidence="1">
    <location>
        <begin position="71"/>
        <end position="95"/>
    </location>
</feature>
<keyword evidence="3" id="KW-1185">Reference proteome</keyword>
<proteinExistence type="predicted"/>
<dbReference type="Proteomes" id="UP001500266">
    <property type="component" value="Unassembled WGS sequence"/>
</dbReference>
<evidence type="ECO:0000313" key="2">
    <source>
        <dbReference type="EMBL" id="GAA4140598.1"/>
    </source>
</evidence>
<comment type="caution">
    <text evidence="2">The sequence shown here is derived from an EMBL/GenBank/DDBJ whole genome shotgun (WGS) entry which is preliminary data.</text>
</comment>
<evidence type="ECO:0000256" key="1">
    <source>
        <dbReference type="SAM" id="MobiDB-lite"/>
    </source>
</evidence>
<organism evidence="2 3">
    <name type="scientific">Actinomadura keratinilytica</name>
    <dbReference type="NCBI Taxonomy" id="547461"/>
    <lineage>
        <taxon>Bacteria</taxon>
        <taxon>Bacillati</taxon>
        <taxon>Actinomycetota</taxon>
        <taxon>Actinomycetes</taxon>
        <taxon>Streptosporangiales</taxon>
        <taxon>Thermomonosporaceae</taxon>
        <taxon>Actinomadura</taxon>
    </lineage>
</organism>
<reference evidence="3" key="1">
    <citation type="journal article" date="2019" name="Int. J. Syst. Evol. Microbiol.">
        <title>The Global Catalogue of Microorganisms (GCM) 10K type strain sequencing project: providing services to taxonomists for standard genome sequencing and annotation.</title>
        <authorList>
            <consortium name="The Broad Institute Genomics Platform"/>
            <consortium name="The Broad Institute Genome Sequencing Center for Infectious Disease"/>
            <person name="Wu L."/>
            <person name="Ma J."/>
        </authorList>
    </citation>
    <scope>NUCLEOTIDE SEQUENCE [LARGE SCALE GENOMIC DNA]</scope>
    <source>
        <strain evidence="3">JCM 17316</strain>
    </source>
</reference>
<sequence>MRYFVVPLQGEEIGCLWGAVHDNAASFVRRLDGPEAAFRARLVWSRRLRAAAREGITPVEALCRWKGAPEDPEGGRIAADAPEQEAPSLESSERRVNPGYVDPLKDFSDQHEMTTWTDGTPIDRSRGWGPLTPWKLPDTDFPAVTVAAVRYLPVTRGDVVLGYLWASVADDAAYYMKRADAGSDGFNAGGIWVPRLREAADEGLTPLQALRKWKGAPEDPRGGAIKADAQEQEAPSLDALKELAGQ</sequence>
<dbReference type="EMBL" id="BAABDO010000034">
    <property type="protein sequence ID" value="GAA4140598.1"/>
    <property type="molecule type" value="Genomic_DNA"/>
</dbReference>
<protein>
    <submittedName>
        <fullName evidence="2">Uncharacterized protein</fullName>
    </submittedName>
</protein>
<gene>
    <name evidence="2" type="ORF">GCM10022416_27940</name>
</gene>
<evidence type="ECO:0000313" key="3">
    <source>
        <dbReference type="Proteomes" id="UP001500266"/>
    </source>
</evidence>
<feature type="region of interest" description="Disordered" evidence="1">
    <location>
        <begin position="211"/>
        <end position="246"/>
    </location>
</feature>
<name>A0ABP7YSQ0_9ACTN</name>
<accession>A0ABP7YSQ0</accession>